<feature type="transmembrane region" description="Helical" evidence="6">
    <location>
        <begin position="387"/>
        <end position="406"/>
    </location>
</feature>
<evidence type="ECO:0000256" key="1">
    <source>
        <dbReference type="ARBA" id="ARBA00004141"/>
    </source>
</evidence>
<feature type="transmembrane region" description="Helical" evidence="6">
    <location>
        <begin position="297"/>
        <end position="314"/>
    </location>
</feature>
<keyword evidence="9" id="KW-1185">Reference proteome</keyword>
<gene>
    <name evidence="8" type="ORF">AB6713_04670</name>
</gene>
<dbReference type="InterPro" id="IPR011701">
    <property type="entry name" value="MFS"/>
</dbReference>
<proteinExistence type="inferred from homology"/>
<dbReference type="PANTHER" id="PTHR11662">
    <property type="entry name" value="SOLUTE CARRIER FAMILY 17"/>
    <property type="match status" value="1"/>
</dbReference>
<comment type="subcellular location">
    <subcellularLocation>
        <location evidence="1">Membrane</location>
        <topology evidence="1">Multi-pass membrane protein</topology>
    </subcellularLocation>
</comment>
<sequence length="416" mass="44514">MQVSAVAAAASPLRSRMRWAILALLFLSTVINYVDRQTLSILASTIQADLGMSDLDYAAVVQLFLVAYTIAHLGAGWLTDRLGPKLGLALFVCWWSTANLVTGFAQSAMQLGAARFALGLGEAGNYTAAPKTVAERFPAHERGFAVGVYTAGAMVGATIAPPLIGWLALAHGWRAAFFATGALGFVWVVGWWLVHHWSPPVQAPRAAEAGGRWGWIPLLRQRPVWGLALARMITDPVWYFYLFWFPKYMIDDRGLTLMQMAQVAWVVYLAADLGSIGGGVASGRLVRRGMAPARSRLWLMGIAALLAPIGATIAGEPSIATTFALAALVACAHLVFLTNITTLAVDTFPSRHVATIFGIIAAGSGLGGMLSTRVVGEFANEQSYGPLFLMMALLHPLGWLVAWWAVRKPAAAQAPG</sequence>
<comment type="similarity">
    <text evidence="5">Belongs to the major facilitator superfamily. Phthalate permease family.</text>
</comment>
<feature type="transmembrane region" description="Helical" evidence="6">
    <location>
        <begin position="60"/>
        <end position="78"/>
    </location>
</feature>
<dbReference type="RefSeq" id="WP_370562619.1">
    <property type="nucleotide sequence ID" value="NZ_JBFWIB010000002.1"/>
</dbReference>
<protein>
    <submittedName>
        <fullName evidence="8">MFS transporter</fullName>
    </submittedName>
</protein>
<dbReference type="Gene3D" id="1.20.1250.20">
    <property type="entry name" value="MFS general substrate transporter like domains"/>
    <property type="match status" value="2"/>
</dbReference>
<dbReference type="EMBL" id="JBFWIC010000004">
    <property type="protein sequence ID" value="MEZ0473910.1"/>
    <property type="molecule type" value="Genomic_DNA"/>
</dbReference>
<keyword evidence="4 6" id="KW-0472">Membrane</keyword>
<feature type="transmembrane region" description="Helical" evidence="6">
    <location>
        <begin position="353"/>
        <end position="375"/>
    </location>
</feature>
<feature type="transmembrane region" description="Helical" evidence="6">
    <location>
        <begin position="175"/>
        <end position="194"/>
    </location>
</feature>
<evidence type="ECO:0000256" key="3">
    <source>
        <dbReference type="ARBA" id="ARBA00022989"/>
    </source>
</evidence>
<evidence type="ECO:0000259" key="7">
    <source>
        <dbReference type="PROSITE" id="PS50850"/>
    </source>
</evidence>
<evidence type="ECO:0000256" key="6">
    <source>
        <dbReference type="SAM" id="Phobius"/>
    </source>
</evidence>
<keyword evidence="3 6" id="KW-1133">Transmembrane helix</keyword>
<evidence type="ECO:0000313" key="8">
    <source>
        <dbReference type="EMBL" id="MEZ0473910.1"/>
    </source>
</evidence>
<dbReference type="InterPro" id="IPR050382">
    <property type="entry name" value="MFS_Na/Anion_cotransporter"/>
</dbReference>
<dbReference type="CDD" id="cd17319">
    <property type="entry name" value="MFS_ExuT_GudP_like"/>
    <property type="match status" value="1"/>
</dbReference>
<dbReference type="InterPro" id="IPR020846">
    <property type="entry name" value="MFS_dom"/>
</dbReference>
<keyword evidence="2 6" id="KW-0812">Transmembrane</keyword>
<organism evidence="8 9">
    <name type="scientific">Luteimonas salinilitoris</name>
    <dbReference type="NCBI Taxonomy" id="3237697"/>
    <lineage>
        <taxon>Bacteria</taxon>
        <taxon>Pseudomonadati</taxon>
        <taxon>Pseudomonadota</taxon>
        <taxon>Gammaproteobacteria</taxon>
        <taxon>Lysobacterales</taxon>
        <taxon>Lysobacteraceae</taxon>
        <taxon>Luteimonas</taxon>
    </lineage>
</organism>
<feature type="transmembrane region" description="Helical" evidence="6">
    <location>
        <begin position="265"/>
        <end position="285"/>
    </location>
</feature>
<dbReference type="PANTHER" id="PTHR11662:SF285">
    <property type="entry name" value="HEXURONATE TRANSPORTER"/>
    <property type="match status" value="1"/>
</dbReference>
<dbReference type="Proteomes" id="UP001566331">
    <property type="component" value="Unassembled WGS sequence"/>
</dbReference>
<evidence type="ECO:0000256" key="5">
    <source>
        <dbReference type="ARBA" id="ARBA00038514"/>
    </source>
</evidence>
<comment type="caution">
    <text evidence="8">The sequence shown here is derived from an EMBL/GenBank/DDBJ whole genome shotgun (WGS) entry which is preliminary data.</text>
</comment>
<evidence type="ECO:0000256" key="4">
    <source>
        <dbReference type="ARBA" id="ARBA00023136"/>
    </source>
</evidence>
<feature type="domain" description="Major facilitator superfamily (MFS) profile" evidence="7">
    <location>
        <begin position="21"/>
        <end position="410"/>
    </location>
</feature>
<dbReference type="InterPro" id="IPR036259">
    <property type="entry name" value="MFS_trans_sf"/>
</dbReference>
<feature type="transmembrane region" description="Helical" evidence="6">
    <location>
        <begin position="320"/>
        <end position="341"/>
    </location>
</feature>
<dbReference type="Pfam" id="PF07690">
    <property type="entry name" value="MFS_1"/>
    <property type="match status" value="1"/>
</dbReference>
<evidence type="ECO:0000256" key="2">
    <source>
        <dbReference type="ARBA" id="ARBA00022692"/>
    </source>
</evidence>
<dbReference type="PROSITE" id="PS50850">
    <property type="entry name" value="MFS"/>
    <property type="match status" value="1"/>
</dbReference>
<reference evidence="8 9" key="1">
    <citation type="submission" date="2024-07" db="EMBL/GenBank/DDBJ databases">
        <title>Luteimonas salilacus sp. nov., isolated from the shore soil of Salt Lake in Tibet of China.</title>
        <authorList>
            <person name="Zhang X."/>
            <person name="Li A."/>
        </authorList>
    </citation>
    <scope>NUCLEOTIDE SEQUENCE [LARGE SCALE GENOMIC DNA]</scope>
    <source>
        <strain evidence="8 9">B3-2-R+30</strain>
    </source>
</reference>
<accession>A0ABV4HMF7</accession>
<evidence type="ECO:0000313" key="9">
    <source>
        <dbReference type="Proteomes" id="UP001566331"/>
    </source>
</evidence>
<name>A0ABV4HMF7_9GAMM</name>
<dbReference type="SUPFAM" id="SSF103473">
    <property type="entry name" value="MFS general substrate transporter"/>
    <property type="match status" value="1"/>
</dbReference>
<feature type="transmembrane region" description="Helical" evidence="6">
    <location>
        <begin position="146"/>
        <end position="169"/>
    </location>
</feature>